<dbReference type="InterPro" id="IPR001841">
    <property type="entry name" value="Znf_RING"/>
</dbReference>
<keyword evidence="1" id="KW-0862">Zinc</keyword>
<sequence length="263" mass="30783">MSNNTFLEQNKILADKKLYTEIPILKQNNHFQINQIQTKNDQSNSILNEYILKSTSSYQKENIQEEICFKILKLCKICSQYIQVDEFDEHLYKCQTSYLKLNESEVNIQDQSTLIILNSGEINKNYQDSKKVEEEVDKELVQIGYSVGGTEIQTIIKKDSKTGFTVYKTTYTKNQNKNALKTEQQINTEQLNINLPNTNTQNEQFNQNIDCYQTPQSEICPLCNKQYELFEETKNFECHHLFHLSCLQSLICPICTQNQQQQK</sequence>
<dbReference type="CDD" id="cd16448">
    <property type="entry name" value="RING-H2"/>
    <property type="match status" value="1"/>
</dbReference>
<gene>
    <name evidence="3" type="ORF">PSON_ATCC_30995.1.T0440158</name>
</gene>
<evidence type="ECO:0000313" key="3">
    <source>
        <dbReference type="EMBL" id="CAD8082970.1"/>
    </source>
</evidence>
<dbReference type="GO" id="GO:0008270">
    <property type="term" value="F:zinc ion binding"/>
    <property type="evidence" value="ECO:0007669"/>
    <property type="project" value="UniProtKB-KW"/>
</dbReference>
<evidence type="ECO:0000313" key="4">
    <source>
        <dbReference type="Proteomes" id="UP000692954"/>
    </source>
</evidence>
<reference evidence="3" key="1">
    <citation type="submission" date="2021-01" db="EMBL/GenBank/DDBJ databases">
        <authorList>
            <consortium name="Genoscope - CEA"/>
            <person name="William W."/>
        </authorList>
    </citation>
    <scope>NUCLEOTIDE SEQUENCE</scope>
</reference>
<dbReference type="OrthoDB" id="8062037at2759"/>
<comment type="caution">
    <text evidence="3">The sequence shown here is derived from an EMBL/GenBank/DDBJ whole genome shotgun (WGS) entry which is preliminary data.</text>
</comment>
<dbReference type="Proteomes" id="UP000692954">
    <property type="component" value="Unassembled WGS sequence"/>
</dbReference>
<proteinExistence type="predicted"/>
<evidence type="ECO:0000259" key="2">
    <source>
        <dbReference type="PROSITE" id="PS50089"/>
    </source>
</evidence>
<feature type="domain" description="RING-type" evidence="2">
    <location>
        <begin position="220"/>
        <end position="256"/>
    </location>
</feature>
<protein>
    <recommendedName>
        <fullName evidence="2">RING-type domain-containing protein</fullName>
    </recommendedName>
</protein>
<organism evidence="3 4">
    <name type="scientific">Paramecium sonneborni</name>
    <dbReference type="NCBI Taxonomy" id="65129"/>
    <lineage>
        <taxon>Eukaryota</taxon>
        <taxon>Sar</taxon>
        <taxon>Alveolata</taxon>
        <taxon>Ciliophora</taxon>
        <taxon>Intramacronucleata</taxon>
        <taxon>Oligohymenophorea</taxon>
        <taxon>Peniculida</taxon>
        <taxon>Parameciidae</taxon>
        <taxon>Paramecium</taxon>
    </lineage>
</organism>
<keyword evidence="4" id="KW-1185">Reference proteome</keyword>
<keyword evidence="1" id="KW-0479">Metal-binding</keyword>
<accession>A0A8S1MS16</accession>
<dbReference type="PROSITE" id="PS50089">
    <property type="entry name" value="ZF_RING_2"/>
    <property type="match status" value="1"/>
</dbReference>
<keyword evidence="1" id="KW-0863">Zinc-finger</keyword>
<dbReference type="AlphaFoldDB" id="A0A8S1MS16"/>
<evidence type="ECO:0000256" key="1">
    <source>
        <dbReference type="PROSITE-ProRule" id="PRU00175"/>
    </source>
</evidence>
<dbReference type="SMART" id="SM00184">
    <property type="entry name" value="RING"/>
    <property type="match status" value="1"/>
</dbReference>
<dbReference type="EMBL" id="CAJJDN010000044">
    <property type="protein sequence ID" value="CAD8082970.1"/>
    <property type="molecule type" value="Genomic_DNA"/>
</dbReference>
<name>A0A8S1MS16_9CILI</name>